<accession>A0ABP2C5P8</accession>
<dbReference type="SUPFAM" id="SSF58104">
    <property type="entry name" value="Methyl-accepting chemotaxis protein (MCP) signaling domain"/>
    <property type="match status" value="1"/>
</dbReference>
<evidence type="ECO:0000256" key="9">
    <source>
        <dbReference type="PROSITE-ProRule" id="PRU00284"/>
    </source>
</evidence>
<feature type="transmembrane region" description="Helical" evidence="10">
    <location>
        <begin position="302"/>
        <end position="324"/>
    </location>
</feature>
<feature type="domain" description="Methyl-accepting transducer" evidence="11">
    <location>
        <begin position="396"/>
        <end position="667"/>
    </location>
</feature>
<evidence type="ECO:0000256" key="3">
    <source>
        <dbReference type="ARBA" id="ARBA00022500"/>
    </source>
</evidence>
<evidence type="ECO:0000256" key="10">
    <source>
        <dbReference type="SAM" id="Phobius"/>
    </source>
</evidence>
<dbReference type="CDD" id="cd11386">
    <property type="entry name" value="MCP_signal"/>
    <property type="match status" value="1"/>
</dbReference>
<evidence type="ECO:0000256" key="5">
    <source>
        <dbReference type="ARBA" id="ARBA00022989"/>
    </source>
</evidence>
<comment type="subcellular location">
    <subcellularLocation>
        <location evidence="1">Cell membrane</location>
        <topology evidence="1">Multi-pass membrane protein</topology>
    </subcellularLocation>
</comment>
<feature type="transmembrane region" description="Helical" evidence="10">
    <location>
        <begin position="38"/>
        <end position="60"/>
    </location>
</feature>
<evidence type="ECO:0000256" key="4">
    <source>
        <dbReference type="ARBA" id="ARBA00022692"/>
    </source>
</evidence>
<dbReference type="Gene3D" id="3.30.450.20">
    <property type="entry name" value="PAS domain"/>
    <property type="match status" value="1"/>
</dbReference>
<dbReference type="Gene3D" id="1.10.287.950">
    <property type="entry name" value="Methyl-accepting chemotaxis protein"/>
    <property type="match status" value="1"/>
</dbReference>
<comment type="similarity">
    <text evidence="8">Belongs to the methyl-accepting chemotaxis (MCP) protein family.</text>
</comment>
<dbReference type="Proteomes" id="UP000245702">
    <property type="component" value="Unassembled WGS sequence"/>
</dbReference>
<dbReference type="PANTHER" id="PTHR32089:SF112">
    <property type="entry name" value="LYSOZYME-LIKE PROTEIN-RELATED"/>
    <property type="match status" value="1"/>
</dbReference>
<evidence type="ECO:0000313" key="14">
    <source>
        <dbReference type="Proteomes" id="UP000245702"/>
    </source>
</evidence>
<dbReference type="CDD" id="cd18773">
    <property type="entry name" value="PDC1_HK_sensor"/>
    <property type="match status" value="1"/>
</dbReference>
<dbReference type="SUPFAM" id="SSF103190">
    <property type="entry name" value="Sensory domain-like"/>
    <property type="match status" value="2"/>
</dbReference>
<keyword evidence="14" id="KW-1185">Reference proteome</keyword>
<keyword evidence="7 9" id="KW-0807">Transducer</keyword>
<proteinExistence type="inferred from homology"/>
<evidence type="ECO:0000256" key="1">
    <source>
        <dbReference type="ARBA" id="ARBA00004651"/>
    </source>
</evidence>
<sequence>MKIKAKVIIKLPYVYLGEIINLKGGELLISANSLKVRLIVLFVLFAFIPVCISGIISGYINAQSLKEVTMVSNRNTAQQIGNEIARVVDDARIVNDILAESPTAKSMDPVAVKELILAAQKQNPNYELIVVMDKTGMQIARTSGTLANRGDRLYFKEAMRGITFITDSYISVFTNAPCITVSSPVKNSAGQIIGVVATDVSLKSIWDIADKVQIGHTGYVDVVDNKGTIIAHPDKERVLKKESFATYDYVAKVIDGQNGALEATSTRGEESITVFSPIAQNKWGVIVHEPIKEVMAVVYKSAAATAAVVLLAILIALIASYYVARSIANPLEKLGIAAELVAEGDLAHTIEVRGVTEINKLTDTFNIMIAALRTLAAKTSSTAETVAASSQELAASSGEVGKAAEEVAITIQSVAEGANNQVTLADNSAHIIKDMVEAIVTTSKAAHSVAAASEQSERAAETGTEQIGMAVTKMNEIQHDVSQATQKIHALGEKSRQIGQIVDVITGIAGQTNLLALNAAIEAARAGEQGRGFAVVADEVRKLAEQSDAAAREIAGIIQAIQADTVETVTAIDKSGREVAAGVQVVESSGIAFKEIYTAVKNVRDEVVRIVALTEEQQRRSTQVENAIHGIADAARLNAAGAGQVASASQEQNASVEEIAAASAGLAQMASELQQAVFKFKI</sequence>
<dbReference type="EMBL" id="FCOW01000009">
    <property type="protein sequence ID" value="CVK19410.1"/>
    <property type="molecule type" value="Genomic_DNA"/>
</dbReference>
<dbReference type="CDD" id="cd06225">
    <property type="entry name" value="HAMP"/>
    <property type="match status" value="1"/>
</dbReference>
<evidence type="ECO:0000259" key="12">
    <source>
        <dbReference type="PROSITE" id="PS50885"/>
    </source>
</evidence>
<evidence type="ECO:0000256" key="2">
    <source>
        <dbReference type="ARBA" id="ARBA00022475"/>
    </source>
</evidence>
<dbReference type="PANTHER" id="PTHR32089">
    <property type="entry name" value="METHYL-ACCEPTING CHEMOTAXIS PROTEIN MCPB"/>
    <property type="match status" value="1"/>
</dbReference>
<dbReference type="Gene3D" id="6.10.340.10">
    <property type="match status" value="1"/>
</dbReference>
<comment type="caution">
    <text evidence="13">The sequence shown here is derived from an EMBL/GenBank/DDBJ whole genome shotgun (WGS) entry which is preliminary data.</text>
</comment>
<evidence type="ECO:0000256" key="6">
    <source>
        <dbReference type="ARBA" id="ARBA00023136"/>
    </source>
</evidence>
<dbReference type="Pfam" id="PF00672">
    <property type="entry name" value="HAMP"/>
    <property type="match status" value="1"/>
</dbReference>
<evidence type="ECO:0000256" key="8">
    <source>
        <dbReference type="ARBA" id="ARBA00029447"/>
    </source>
</evidence>
<evidence type="ECO:0000256" key="7">
    <source>
        <dbReference type="ARBA" id="ARBA00023224"/>
    </source>
</evidence>
<keyword evidence="5 10" id="KW-1133">Transmembrane helix</keyword>
<dbReference type="Pfam" id="PF00015">
    <property type="entry name" value="MCPsignal"/>
    <property type="match status" value="1"/>
</dbReference>
<keyword evidence="4 10" id="KW-0812">Transmembrane</keyword>
<gene>
    <name evidence="13" type="primary">mcpB_5</name>
    <name evidence="13" type="ORF">SSPH_02061</name>
</gene>
<feature type="domain" description="HAMP" evidence="12">
    <location>
        <begin position="325"/>
        <end position="377"/>
    </location>
</feature>
<dbReference type="PROSITE" id="PS50111">
    <property type="entry name" value="CHEMOTAXIS_TRANSDUC_2"/>
    <property type="match status" value="1"/>
</dbReference>
<dbReference type="SMART" id="SM00283">
    <property type="entry name" value="MA"/>
    <property type="match status" value="1"/>
</dbReference>
<protein>
    <submittedName>
        <fullName evidence="13">Methyl-accepting chemotaxis protein McpB</fullName>
    </submittedName>
</protein>
<dbReference type="Pfam" id="PF02743">
    <property type="entry name" value="dCache_1"/>
    <property type="match status" value="1"/>
</dbReference>
<reference evidence="13 14" key="1">
    <citation type="submission" date="2016-01" db="EMBL/GenBank/DDBJ databases">
        <authorList>
            <person name="Brown R."/>
        </authorList>
    </citation>
    <scope>NUCLEOTIDE SEQUENCE [LARGE SCALE GENOMIC DNA]</scope>
    <source>
        <strain evidence="13">Sporomusa sphaeroides DSM 2875</strain>
    </source>
</reference>
<dbReference type="InterPro" id="IPR033479">
    <property type="entry name" value="dCache_1"/>
</dbReference>
<dbReference type="CDD" id="cd12912">
    <property type="entry name" value="PDC2_MCP_like"/>
    <property type="match status" value="1"/>
</dbReference>
<keyword evidence="6 10" id="KW-0472">Membrane</keyword>
<dbReference type="InterPro" id="IPR029151">
    <property type="entry name" value="Sensor-like_sf"/>
</dbReference>
<dbReference type="SMART" id="SM00304">
    <property type="entry name" value="HAMP"/>
    <property type="match status" value="1"/>
</dbReference>
<evidence type="ECO:0000313" key="13">
    <source>
        <dbReference type="EMBL" id="CVK19410.1"/>
    </source>
</evidence>
<evidence type="ECO:0000259" key="11">
    <source>
        <dbReference type="PROSITE" id="PS50111"/>
    </source>
</evidence>
<dbReference type="InterPro" id="IPR003660">
    <property type="entry name" value="HAMP_dom"/>
</dbReference>
<dbReference type="PROSITE" id="PS50885">
    <property type="entry name" value="HAMP"/>
    <property type="match status" value="1"/>
</dbReference>
<keyword evidence="2" id="KW-1003">Cell membrane</keyword>
<name>A0ABP2C5P8_9FIRM</name>
<keyword evidence="3" id="KW-0145">Chemotaxis</keyword>
<organism evidence="13 14">
    <name type="scientific">Sporomusa sphaeroides DSM 2875</name>
    <dbReference type="NCBI Taxonomy" id="1337886"/>
    <lineage>
        <taxon>Bacteria</taxon>
        <taxon>Bacillati</taxon>
        <taxon>Bacillota</taxon>
        <taxon>Negativicutes</taxon>
        <taxon>Selenomonadales</taxon>
        <taxon>Sporomusaceae</taxon>
        <taxon>Sporomusa</taxon>
    </lineage>
</organism>
<dbReference type="InterPro" id="IPR004089">
    <property type="entry name" value="MCPsignal_dom"/>
</dbReference>